<organism evidence="2 3">
    <name type="scientific">Candidatus Falkowbacteria bacterium CG10_big_fil_rev_8_21_14_0_10_37_14</name>
    <dbReference type="NCBI Taxonomy" id="1974561"/>
    <lineage>
        <taxon>Bacteria</taxon>
        <taxon>Candidatus Falkowiibacteriota</taxon>
    </lineage>
</organism>
<dbReference type="GO" id="GO:0003677">
    <property type="term" value="F:DNA binding"/>
    <property type="evidence" value="ECO:0007669"/>
    <property type="project" value="UniProtKB-KW"/>
</dbReference>
<dbReference type="PANTHER" id="PTHR33221">
    <property type="entry name" value="WINGED HELIX-TURN-HELIX TRANSCRIPTIONAL REGULATOR, RRF2 FAMILY"/>
    <property type="match status" value="1"/>
</dbReference>
<dbReference type="NCBIfam" id="TIGR00738">
    <property type="entry name" value="rrf2_super"/>
    <property type="match status" value="1"/>
</dbReference>
<dbReference type="EMBL" id="PFAM01000023">
    <property type="protein sequence ID" value="PIT95780.1"/>
    <property type="molecule type" value="Genomic_DNA"/>
</dbReference>
<evidence type="ECO:0000256" key="1">
    <source>
        <dbReference type="ARBA" id="ARBA00023125"/>
    </source>
</evidence>
<evidence type="ECO:0000313" key="2">
    <source>
        <dbReference type="EMBL" id="PIT95780.1"/>
    </source>
</evidence>
<reference evidence="3" key="1">
    <citation type="submission" date="2017-09" db="EMBL/GenBank/DDBJ databases">
        <title>Depth-based differentiation of microbial function through sediment-hosted aquifers and enrichment of novel symbionts in the deep terrestrial subsurface.</title>
        <authorList>
            <person name="Probst A.J."/>
            <person name="Ladd B."/>
            <person name="Jarett J.K."/>
            <person name="Geller-Mcgrath D.E."/>
            <person name="Sieber C.M.K."/>
            <person name="Emerson J.B."/>
            <person name="Anantharaman K."/>
            <person name="Thomas B.C."/>
            <person name="Malmstrom R."/>
            <person name="Stieglmeier M."/>
            <person name="Klingl A."/>
            <person name="Woyke T."/>
            <person name="Ryan C.M."/>
            <person name="Banfield J.F."/>
        </authorList>
    </citation>
    <scope>NUCLEOTIDE SEQUENCE [LARGE SCALE GENOMIC DNA]</scope>
</reference>
<keyword evidence="1" id="KW-0238">DNA-binding</keyword>
<proteinExistence type="predicted"/>
<evidence type="ECO:0000313" key="3">
    <source>
        <dbReference type="Proteomes" id="UP000228533"/>
    </source>
</evidence>
<dbReference type="PANTHER" id="PTHR33221:SF5">
    <property type="entry name" value="HTH-TYPE TRANSCRIPTIONAL REGULATOR ISCR"/>
    <property type="match status" value="1"/>
</dbReference>
<dbReference type="InterPro" id="IPR030489">
    <property type="entry name" value="TR_Rrf2-type_CS"/>
</dbReference>
<gene>
    <name evidence="2" type="ORF">COT94_04310</name>
</gene>
<dbReference type="GO" id="GO:0003700">
    <property type="term" value="F:DNA-binding transcription factor activity"/>
    <property type="evidence" value="ECO:0007669"/>
    <property type="project" value="TreeGrafter"/>
</dbReference>
<protein>
    <submittedName>
        <fullName evidence="2">Transcriptional regulator</fullName>
    </submittedName>
</protein>
<dbReference type="PROSITE" id="PS51197">
    <property type="entry name" value="HTH_RRF2_2"/>
    <property type="match status" value="1"/>
</dbReference>
<accession>A0A2M6WSJ0</accession>
<dbReference type="InterPro" id="IPR036390">
    <property type="entry name" value="WH_DNA-bd_sf"/>
</dbReference>
<name>A0A2M6WSJ0_9BACT</name>
<sequence length="136" mass="14750">MKLSTKTTYGLRALAVLARLFPEGLSVADLANQEKMSVKYLETILSSLKKQSILSSTKGSAGGYSLARNPKEINLWQVVEVLEGGLAVAHCVGNRGKVFCGDHCDCRVGQILSEIEVVWASLLQKRTLAELVSTKN</sequence>
<dbReference type="Pfam" id="PF02082">
    <property type="entry name" value="Rrf2"/>
    <property type="match status" value="1"/>
</dbReference>
<dbReference type="SUPFAM" id="SSF46785">
    <property type="entry name" value="Winged helix' DNA-binding domain"/>
    <property type="match status" value="1"/>
</dbReference>
<dbReference type="Gene3D" id="1.10.10.10">
    <property type="entry name" value="Winged helix-like DNA-binding domain superfamily/Winged helix DNA-binding domain"/>
    <property type="match status" value="1"/>
</dbReference>
<dbReference type="GO" id="GO:0005829">
    <property type="term" value="C:cytosol"/>
    <property type="evidence" value="ECO:0007669"/>
    <property type="project" value="TreeGrafter"/>
</dbReference>
<dbReference type="Proteomes" id="UP000228533">
    <property type="component" value="Unassembled WGS sequence"/>
</dbReference>
<comment type="caution">
    <text evidence="2">The sequence shown here is derived from an EMBL/GenBank/DDBJ whole genome shotgun (WGS) entry which is preliminary data.</text>
</comment>
<dbReference type="AlphaFoldDB" id="A0A2M6WSJ0"/>
<dbReference type="InterPro" id="IPR036388">
    <property type="entry name" value="WH-like_DNA-bd_sf"/>
</dbReference>
<dbReference type="InterPro" id="IPR000944">
    <property type="entry name" value="Tscrpt_reg_Rrf2"/>
</dbReference>
<dbReference type="PROSITE" id="PS01332">
    <property type="entry name" value="HTH_RRF2_1"/>
    <property type="match status" value="1"/>
</dbReference>